<protein>
    <recommendedName>
        <fullName evidence="1">YpoC-like domain-containing protein</fullName>
    </recommendedName>
</protein>
<dbReference type="InterPro" id="IPR048427">
    <property type="entry name" value="YpoC"/>
</dbReference>
<evidence type="ECO:0000313" key="2">
    <source>
        <dbReference type="EMBL" id="OYD58561.1"/>
    </source>
</evidence>
<accession>A0A235FB42</accession>
<proteinExistence type="predicted"/>
<dbReference type="OrthoDB" id="2360594at2"/>
<keyword evidence="3" id="KW-1185">Reference proteome</keyword>
<reference evidence="2 3" key="1">
    <citation type="submission" date="2017-07" db="EMBL/GenBank/DDBJ databases">
        <title>Fictibacillus sp. nov. GDSW-R2A3 Genome sequencing and assembly.</title>
        <authorList>
            <person name="Mayilraj S."/>
        </authorList>
    </citation>
    <scope>NUCLEOTIDE SEQUENCE [LARGE SCALE GENOMIC DNA]</scope>
    <source>
        <strain evidence="2 3">GDSW-R2A3</strain>
    </source>
</reference>
<name>A0A235FB42_9BACL</name>
<sequence>MKEVIVPERLRHPLFFESSVILLDEKTPFFEELHFHSGYGSSPLEHKEHFSRKVFEHFLREERNIAAYFRNKERHKARPLMIFHLSKLIQILFWNNDRLCPDVLSMIEHTSDLCDAPVNVKERLGFIFSQPDHFQAFIQMKELFREFEKKCSILYKRKHENEDKSH</sequence>
<feature type="domain" description="YpoC-like" evidence="1">
    <location>
        <begin position="49"/>
        <end position="155"/>
    </location>
</feature>
<comment type="caution">
    <text evidence="2">The sequence shown here is derived from an EMBL/GenBank/DDBJ whole genome shotgun (WGS) entry which is preliminary data.</text>
</comment>
<gene>
    <name evidence="2" type="ORF">CGZ90_01265</name>
</gene>
<evidence type="ECO:0000313" key="3">
    <source>
        <dbReference type="Proteomes" id="UP000215059"/>
    </source>
</evidence>
<dbReference type="RefSeq" id="WP_094250522.1">
    <property type="nucleotide sequence ID" value="NZ_JBHLXL010000001.1"/>
</dbReference>
<evidence type="ECO:0000259" key="1">
    <source>
        <dbReference type="Pfam" id="PF21747"/>
    </source>
</evidence>
<dbReference type="EMBL" id="NOII01000001">
    <property type="protein sequence ID" value="OYD58561.1"/>
    <property type="molecule type" value="Genomic_DNA"/>
</dbReference>
<dbReference type="Proteomes" id="UP000215059">
    <property type="component" value="Unassembled WGS sequence"/>
</dbReference>
<organism evidence="2 3">
    <name type="scientific">Fictibacillus aquaticus</name>
    <dbReference type="NCBI Taxonomy" id="2021314"/>
    <lineage>
        <taxon>Bacteria</taxon>
        <taxon>Bacillati</taxon>
        <taxon>Bacillota</taxon>
        <taxon>Bacilli</taxon>
        <taxon>Bacillales</taxon>
        <taxon>Fictibacillaceae</taxon>
        <taxon>Fictibacillus</taxon>
    </lineage>
</organism>
<dbReference type="AlphaFoldDB" id="A0A235FB42"/>
<dbReference type="Pfam" id="PF21747">
    <property type="entry name" value="YpoC"/>
    <property type="match status" value="1"/>
</dbReference>